<dbReference type="PANTHER" id="PTHR34374:SF1">
    <property type="entry name" value="LARGE RIBOSOMAL RNA SUBUNIT ACCUMULATION PROTEIN YCED HOMOLOG 1, CHLOROPLASTIC"/>
    <property type="match status" value="1"/>
</dbReference>
<reference evidence="2" key="1">
    <citation type="journal article" date="2017" name="Proc. Natl. Acad. Sci. U.S.A.">
        <title>Simulation of Deepwater Horizon oil plume reveals substrate specialization within a complex community of hydrocarbon-degraders.</title>
        <authorList>
            <person name="Hu P."/>
            <person name="Dubinsky E.A."/>
            <person name="Probst A.J."/>
            <person name="Wang J."/>
            <person name="Sieber C.M.K."/>
            <person name="Tom L.M."/>
            <person name="Gardinali P."/>
            <person name="Banfield J.F."/>
            <person name="Atlas R.M."/>
            <person name="Andersen G.L."/>
        </authorList>
    </citation>
    <scope>NUCLEOTIDE SEQUENCE [LARGE SCALE GENOMIC DNA]</scope>
</reference>
<dbReference type="EMBL" id="MAAO01000006">
    <property type="protein sequence ID" value="OUR96316.1"/>
    <property type="molecule type" value="Genomic_DNA"/>
</dbReference>
<evidence type="ECO:0000313" key="1">
    <source>
        <dbReference type="EMBL" id="OUR96316.1"/>
    </source>
</evidence>
<sequence>MVQTNEKDNLDEFIKVESFIDEEREYHLDKSCSWVSDLLAELEENLEEKEKSPESRKMTVSLRIKRKEIPSYGEGLIVRGVFSGNYLTPCIKCLAPAAESVASDFESVFITNKFEDDEDLDETLSIWADNSELEVYFHDRGKCHVKKAVHEHLFLKINPYPLHSEECKGLCTKCGSDLNHNDCGHGAQ</sequence>
<dbReference type="AlphaFoldDB" id="A0A1Y5F5Z7"/>
<evidence type="ECO:0000313" key="2">
    <source>
        <dbReference type="Proteomes" id="UP000196531"/>
    </source>
</evidence>
<protein>
    <recommendedName>
        <fullName evidence="3">DUF177 domain-containing protein</fullName>
    </recommendedName>
</protein>
<dbReference type="InterPro" id="IPR003772">
    <property type="entry name" value="YceD"/>
</dbReference>
<dbReference type="PANTHER" id="PTHR34374">
    <property type="entry name" value="LARGE RIBOSOMAL RNA SUBUNIT ACCUMULATION PROTEIN YCED HOMOLOG 1, CHLOROPLASTIC"/>
    <property type="match status" value="1"/>
</dbReference>
<accession>A0A1Y5F5Z7</accession>
<dbReference type="Pfam" id="PF02620">
    <property type="entry name" value="YceD"/>
    <property type="match status" value="1"/>
</dbReference>
<organism evidence="1 2">
    <name type="scientific">Halobacteriovorax marinus</name>
    <dbReference type="NCBI Taxonomy" id="97084"/>
    <lineage>
        <taxon>Bacteria</taxon>
        <taxon>Pseudomonadati</taxon>
        <taxon>Bdellovibrionota</taxon>
        <taxon>Bacteriovoracia</taxon>
        <taxon>Bacteriovoracales</taxon>
        <taxon>Halobacteriovoraceae</taxon>
        <taxon>Halobacteriovorax</taxon>
    </lineage>
</organism>
<gene>
    <name evidence="1" type="ORF">A9Q84_08140</name>
</gene>
<evidence type="ECO:0008006" key="3">
    <source>
        <dbReference type="Google" id="ProtNLM"/>
    </source>
</evidence>
<comment type="caution">
    <text evidence="1">The sequence shown here is derived from an EMBL/GenBank/DDBJ whole genome shotgun (WGS) entry which is preliminary data.</text>
</comment>
<proteinExistence type="predicted"/>
<name>A0A1Y5F5Z7_9BACT</name>
<dbReference type="Proteomes" id="UP000196531">
    <property type="component" value="Unassembled WGS sequence"/>
</dbReference>